<dbReference type="EC" id="1.8.1.15" evidence="12"/>
<keyword evidence="3 9" id="KW-0285">Flavoprotein</keyword>
<comment type="similarity">
    <text evidence="2 9">Belongs to the class-I pyridine nucleotide-disulfide oxidoreductase family.</text>
</comment>
<dbReference type="PANTHER" id="PTHR22912:SF217">
    <property type="entry name" value="DIHYDROLIPOYL DEHYDROGENASE"/>
    <property type="match status" value="1"/>
</dbReference>
<dbReference type="NCBIfam" id="TIGR03452">
    <property type="entry name" value="mycothione_red"/>
    <property type="match status" value="1"/>
</dbReference>
<sequence length="465" mass="50487">MTHYDLAIIGSGSGNSIVDEAFADRKVAILEKGTFGGTCLNVGCIPTKMFVYPADLAAEVTHARDLGVDLRLEGVRWREIRDRIFRRIDPISVAGRSYRADRQEHVTLYEGHARFTGDRTIDTGTGATITADQVVLAAGSRAVVPEIEGLDTVEHHTSDTIMRIDDVPGRIAIIGGGFVAAEFAHIFGSFGSEVTLVNRSEALLRAEDADVSHRFTELAQRRWDVRLDTTTEKVEAYDGGIRLHLRTDGATSVLDVDTLLVATGRTSNADGLDLHRTGVEVDATGLVVVDEHQRTTARGIWALGDISNRYQLKHVSNQEARVVRHNLLHPDDLIRADRDVVPSAVFTSPQVASVGITEEEARERGVRYVTARRAYGDTAYGWAMEDHASFAKVLVDPDTGLLLGAHILGAQASNLIQPLIQAMSFGQTAADVARGQYWIHPALSEVVENVLLGTAEAAPSPSTRG</sequence>
<evidence type="ECO:0000313" key="12">
    <source>
        <dbReference type="EMBL" id="MBY9074871.1"/>
    </source>
</evidence>
<evidence type="ECO:0000259" key="11">
    <source>
        <dbReference type="Pfam" id="PF07992"/>
    </source>
</evidence>
<evidence type="ECO:0000256" key="2">
    <source>
        <dbReference type="ARBA" id="ARBA00007532"/>
    </source>
</evidence>
<dbReference type="NCBIfam" id="NF005884">
    <property type="entry name" value="PRK07846.1"/>
    <property type="match status" value="1"/>
</dbReference>
<evidence type="ECO:0000256" key="1">
    <source>
        <dbReference type="ARBA" id="ARBA00001974"/>
    </source>
</evidence>
<dbReference type="RefSeq" id="WP_221024686.1">
    <property type="nucleotide sequence ID" value="NZ_JAIEZQ010000002.1"/>
</dbReference>
<dbReference type="InterPro" id="IPR001100">
    <property type="entry name" value="Pyr_nuc-diS_OxRdtase"/>
</dbReference>
<dbReference type="InterPro" id="IPR036188">
    <property type="entry name" value="FAD/NAD-bd_sf"/>
</dbReference>
<dbReference type="PIRSF" id="PIRSF000350">
    <property type="entry name" value="Mercury_reductase_MerA"/>
    <property type="match status" value="1"/>
</dbReference>
<keyword evidence="6" id="KW-0520">NAD</keyword>
<comment type="caution">
    <text evidence="12">The sequence shown here is derived from an EMBL/GenBank/DDBJ whole genome shotgun (WGS) entry which is preliminary data.</text>
</comment>
<keyword evidence="13" id="KW-1185">Reference proteome</keyword>
<reference evidence="12 13" key="1">
    <citation type="submission" date="2021-08" db="EMBL/GenBank/DDBJ databases">
        <title>Nocardioides bacterium WL0053 sp. nov., isolated from the sediment.</title>
        <authorList>
            <person name="Wang L."/>
            <person name="Zhang D."/>
            <person name="Zhang A."/>
        </authorList>
    </citation>
    <scope>NUCLEOTIDE SEQUENCE [LARGE SCALE GENOMIC DNA]</scope>
    <source>
        <strain evidence="12 13">WL0053</strain>
    </source>
</reference>
<proteinExistence type="inferred from homology"/>
<dbReference type="GO" id="GO:0050627">
    <property type="term" value="F:mycothione reductase [NAD(P)H] activity"/>
    <property type="evidence" value="ECO:0007669"/>
    <property type="project" value="UniProtKB-EC"/>
</dbReference>
<dbReference type="SUPFAM" id="SSF55424">
    <property type="entry name" value="FAD/NAD-linked reductases, dimerisation (C-terminal) domain"/>
    <property type="match status" value="1"/>
</dbReference>
<dbReference type="PRINTS" id="PR00411">
    <property type="entry name" value="PNDRDTASEI"/>
</dbReference>
<accession>A0ABS7RIN4</accession>
<dbReference type="Pfam" id="PF07992">
    <property type="entry name" value="Pyr_redox_2"/>
    <property type="match status" value="1"/>
</dbReference>
<dbReference type="Pfam" id="PF02852">
    <property type="entry name" value="Pyr_redox_dim"/>
    <property type="match status" value="1"/>
</dbReference>
<dbReference type="Proteomes" id="UP000754710">
    <property type="component" value="Unassembled WGS sequence"/>
</dbReference>
<dbReference type="Gene3D" id="3.50.50.60">
    <property type="entry name" value="FAD/NAD(P)-binding domain"/>
    <property type="match status" value="2"/>
</dbReference>
<keyword evidence="7" id="KW-1015">Disulfide bond</keyword>
<evidence type="ECO:0000256" key="7">
    <source>
        <dbReference type="ARBA" id="ARBA00023157"/>
    </source>
</evidence>
<name>A0ABS7RIN4_9ACTN</name>
<evidence type="ECO:0000256" key="4">
    <source>
        <dbReference type="ARBA" id="ARBA00022827"/>
    </source>
</evidence>
<evidence type="ECO:0000256" key="8">
    <source>
        <dbReference type="ARBA" id="ARBA00023284"/>
    </source>
</evidence>
<dbReference type="SUPFAM" id="SSF51905">
    <property type="entry name" value="FAD/NAD(P)-binding domain"/>
    <property type="match status" value="1"/>
</dbReference>
<dbReference type="EMBL" id="JAIEZQ010000002">
    <property type="protein sequence ID" value="MBY9074871.1"/>
    <property type="molecule type" value="Genomic_DNA"/>
</dbReference>
<dbReference type="InterPro" id="IPR050151">
    <property type="entry name" value="Class-I_Pyr_Nuc-Dis_Oxidored"/>
</dbReference>
<dbReference type="Gene3D" id="3.30.390.30">
    <property type="match status" value="1"/>
</dbReference>
<comment type="cofactor">
    <cofactor evidence="1">
        <name>FAD</name>
        <dbReference type="ChEBI" id="CHEBI:57692"/>
    </cofactor>
</comment>
<keyword evidence="5 9" id="KW-0560">Oxidoreductase</keyword>
<evidence type="ECO:0000256" key="3">
    <source>
        <dbReference type="ARBA" id="ARBA00022630"/>
    </source>
</evidence>
<dbReference type="InterPro" id="IPR012999">
    <property type="entry name" value="Pyr_OxRdtase_I_AS"/>
</dbReference>
<organism evidence="12 13">
    <name type="scientific">Nocardioides jiangsuensis</name>
    <dbReference type="NCBI Taxonomy" id="2866161"/>
    <lineage>
        <taxon>Bacteria</taxon>
        <taxon>Bacillati</taxon>
        <taxon>Actinomycetota</taxon>
        <taxon>Actinomycetes</taxon>
        <taxon>Propionibacteriales</taxon>
        <taxon>Nocardioidaceae</taxon>
        <taxon>Nocardioides</taxon>
    </lineage>
</organism>
<dbReference type="PROSITE" id="PS00076">
    <property type="entry name" value="PYRIDINE_REDOX_1"/>
    <property type="match status" value="1"/>
</dbReference>
<dbReference type="InterPro" id="IPR023753">
    <property type="entry name" value="FAD/NAD-binding_dom"/>
</dbReference>
<gene>
    <name evidence="12" type="ORF">K1X13_08580</name>
</gene>
<feature type="domain" description="Pyridine nucleotide-disulphide oxidoreductase dimerisation" evidence="10">
    <location>
        <begin position="341"/>
        <end position="449"/>
    </location>
</feature>
<evidence type="ECO:0000256" key="6">
    <source>
        <dbReference type="ARBA" id="ARBA00023027"/>
    </source>
</evidence>
<evidence type="ECO:0000313" key="13">
    <source>
        <dbReference type="Proteomes" id="UP000754710"/>
    </source>
</evidence>
<evidence type="ECO:0000259" key="10">
    <source>
        <dbReference type="Pfam" id="PF02852"/>
    </source>
</evidence>
<dbReference type="InterPro" id="IPR016156">
    <property type="entry name" value="FAD/NAD-linked_Rdtase_dimer_sf"/>
</dbReference>
<evidence type="ECO:0000256" key="9">
    <source>
        <dbReference type="RuleBase" id="RU003691"/>
    </source>
</evidence>
<evidence type="ECO:0000256" key="5">
    <source>
        <dbReference type="ARBA" id="ARBA00023002"/>
    </source>
</evidence>
<dbReference type="PRINTS" id="PR00368">
    <property type="entry name" value="FADPNR"/>
</dbReference>
<keyword evidence="4 9" id="KW-0274">FAD</keyword>
<keyword evidence="8 9" id="KW-0676">Redox-active center</keyword>
<dbReference type="InterPro" id="IPR017817">
    <property type="entry name" value="Mycothione_reductase"/>
</dbReference>
<dbReference type="PANTHER" id="PTHR22912">
    <property type="entry name" value="DISULFIDE OXIDOREDUCTASE"/>
    <property type="match status" value="1"/>
</dbReference>
<dbReference type="InterPro" id="IPR004099">
    <property type="entry name" value="Pyr_nucl-diS_OxRdtase_dimer"/>
</dbReference>
<protein>
    <submittedName>
        <fullName evidence="12">Mycothione reductase</fullName>
        <ecNumber evidence="12">1.8.1.15</ecNumber>
    </submittedName>
</protein>
<feature type="domain" description="FAD/NAD(P)-binding" evidence="11">
    <location>
        <begin position="4"/>
        <end position="320"/>
    </location>
</feature>